<evidence type="ECO:0000256" key="19">
    <source>
        <dbReference type="SAM" id="Coils"/>
    </source>
</evidence>
<keyword evidence="6" id="KW-0963">Cytoplasm</keyword>
<evidence type="ECO:0000256" key="11">
    <source>
        <dbReference type="ARBA" id="ARBA00022838"/>
    </source>
</evidence>
<evidence type="ECO:0000256" key="10">
    <source>
        <dbReference type="ARBA" id="ARBA00022829"/>
    </source>
</evidence>
<keyword evidence="9" id="KW-0498">Mitosis</keyword>
<dbReference type="GO" id="GO:0005876">
    <property type="term" value="C:spindle microtubule"/>
    <property type="evidence" value="ECO:0007669"/>
    <property type="project" value="InterPro"/>
</dbReference>
<protein>
    <recommendedName>
        <fullName evidence="17">DASH complex subunit SPC34</fullName>
    </recommendedName>
    <alternativeName>
        <fullName evidence="18">Outer kinetochore protein SPC34</fullName>
    </alternativeName>
</protein>
<evidence type="ECO:0000256" key="3">
    <source>
        <dbReference type="ARBA" id="ARBA00004629"/>
    </source>
</evidence>
<evidence type="ECO:0000256" key="4">
    <source>
        <dbReference type="ARBA" id="ARBA00008491"/>
    </source>
</evidence>
<keyword evidence="14" id="KW-0539">Nucleus</keyword>
<dbReference type="Proteomes" id="UP000644660">
    <property type="component" value="Unassembled WGS sequence"/>
</dbReference>
<keyword evidence="13" id="KW-0206">Cytoskeleton</keyword>
<keyword evidence="5" id="KW-0158">Chromosome</keyword>
<dbReference type="InterPro" id="IPR013966">
    <property type="entry name" value="Spc34"/>
</dbReference>
<evidence type="ECO:0000256" key="16">
    <source>
        <dbReference type="ARBA" id="ARBA00023328"/>
    </source>
</evidence>
<evidence type="ECO:0000256" key="18">
    <source>
        <dbReference type="ARBA" id="ARBA00044346"/>
    </source>
</evidence>
<dbReference type="GeneID" id="64857590"/>
<evidence type="ECO:0000256" key="15">
    <source>
        <dbReference type="ARBA" id="ARBA00023306"/>
    </source>
</evidence>
<accession>A0A8H2VFM6</accession>
<dbReference type="AlphaFoldDB" id="A0A8H2VFM6"/>
<dbReference type="GO" id="GO:0042729">
    <property type="term" value="C:DASH complex"/>
    <property type="evidence" value="ECO:0007669"/>
    <property type="project" value="InterPro"/>
</dbReference>
<gene>
    <name evidence="20" type="ORF">KABA2_04S09746</name>
</gene>
<evidence type="ECO:0000256" key="7">
    <source>
        <dbReference type="ARBA" id="ARBA00022618"/>
    </source>
</evidence>
<evidence type="ECO:0000256" key="13">
    <source>
        <dbReference type="ARBA" id="ARBA00023212"/>
    </source>
</evidence>
<keyword evidence="7" id="KW-0132">Cell division</keyword>
<evidence type="ECO:0000256" key="8">
    <source>
        <dbReference type="ARBA" id="ARBA00022701"/>
    </source>
</evidence>
<evidence type="ECO:0000256" key="2">
    <source>
        <dbReference type="ARBA" id="ARBA00004186"/>
    </source>
</evidence>
<evidence type="ECO:0000313" key="20">
    <source>
        <dbReference type="EMBL" id="CAB4254590.1"/>
    </source>
</evidence>
<evidence type="ECO:0000313" key="21">
    <source>
        <dbReference type="Proteomes" id="UP000644660"/>
    </source>
</evidence>
<keyword evidence="10" id="KW-0159">Chromosome partition</keyword>
<evidence type="ECO:0000256" key="12">
    <source>
        <dbReference type="ARBA" id="ARBA00023054"/>
    </source>
</evidence>
<evidence type="ECO:0000256" key="17">
    <source>
        <dbReference type="ARBA" id="ARBA00044112"/>
    </source>
</evidence>
<comment type="subcellular location">
    <subcellularLocation>
        <location evidence="3">Chromosome</location>
        <location evidence="3">Centromere</location>
        <location evidence="3">Kinetochore</location>
    </subcellularLocation>
    <subcellularLocation>
        <location evidence="2">Cytoplasm</location>
        <location evidence="2">Cytoskeleton</location>
        <location evidence="2">Spindle</location>
    </subcellularLocation>
    <subcellularLocation>
        <location evidence="1">Nucleus</location>
    </subcellularLocation>
</comment>
<dbReference type="EMBL" id="CAEFZW010000004">
    <property type="protein sequence ID" value="CAB4254590.1"/>
    <property type="molecule type" value="Genomic_DNA"/>
</dbReference>
<keyword evidence="16" id="KW-0137">Centromere</keyword>
<organism evidence="20 21">
    <name type="scientific">Maudiozyma barnettii</name>
    <dbReference type="NCBI Taxonomy" id="61262"/>
    <lineage>
        <taxon>Eukaryota</taxon>
        <taxon>Fungi</taxon>
        <taxon>Dikarya</taxon>
        <taxon>Ascomycota</taxon>
        <taxon>Saccharomycotina</taxon>
        <taxon>Saccharomycetes</taxon>
        <taxon>Saccharomycetales</taxon>
        <taxon>Saccharomycetaceae</taxon>
        <taxon>Maudiozyma</taxon>
    </lineage>
</organism>
<dbReference type="GO" id="GO:0051301">
    <property type="term" value="P:cell division"/>
    <property type="evidence" value="ECO:0007669"/>
    <property type="project" value="UniProtKB-KW"/>
</dbReference>
<evidence type="ECO:0000256" key="9">
    <source>
        <dbReference type="ARBA" id="ARBA00022776"/>
    </source>
</evidence>
<evidence type="ECO:0000256" key="14">
    <source>
        <dbReference type="ARBA" id="ARBA00023242"/>
    </source>
</evidence>
<name>A0A8H2VFM6_9SACH</name>
<keyword evidence="15" id="KW-0131">Cell cycle</keyword>
<evidence type="ECO:0000256" key="5">
    <source>
        <dbReference type="ARBA" id="ARBA00022454"/>
    </source>
</evidence>
<dbReference type="RefSeq" id="XP_041406434.1">
    <property type="nucleotide sequence ID" value="XM_041550500.1"/>
</dbReference>
<proteinExistence type="inferred from homology"/>
<comment type="caution">
    <text evidence="20">The sequence shown here is derived from an EMBL/GenBank/DDBJ whole genome shotgun (WGS) entry which is preliminary data.</text>
</comment>
<evidence type="ECO:0000256" key="6">
    <source>
        <dbReference type="ARBA" id="ARBA00022490"/>
    </source>
</evidence>
<reference evidence="20 21" key="1">
    <citation type="submission" date="2020-05" db="EMBL/GenBank/DDBJ databases">
        <authorList>
            <person name="Casaregola S."/>
            <person name="Devillers H."/>
            <person name="Grondin C."/>
        </authorList>
    </citation>
    <scope>NUCLEOTIDE SEQUENCE [LARGE SCALE GENOMIC DNA]</scope>
    <source>
        <strain evidence="20 21">CLIB 1767</strain>
    </source>
</reference>
<dbReference type="GO" id="GO:0008608">
    <property type="term" value="P:attachment of spindle microtubules to kinetochore"/>
    <property type="evidence" value="ECO:0007669"/>
    <property type="project" value="InterPro"/>
</dbReference>
<dbReference type="OrthoDB" id="10016597at2759"/>
<sequence length="296" mass="33977">MSQSLNSCLQEITESLGSISNRNFKHPGIFHNAVVGSMLSKGGKKEFVKLLRDGEPNEELSLFQVDTKRRSITRRDKRQGIYDYIVEREAKIKRNRRMGIPDPKPIIQIPKDFYLSQHEKVINSSRNKNGRNSFIFQNTTGELGSTNNAFGVLYNKFKNERMTTKLLEALQNGSVLAEEDDTDHSNHAAIKRRKTMFVEDFPIDLIIKVLDEINNMWSLSEFKDEFNTLKQSASDLSMKIKDIQTELEIQEDEINNMDSYATPPASISKLIEVNQQEIADLEKEIADLEEANNQHH</sequence>
<comment type="similarity">
    <text evidence="4">Belongs to the DASH complex SPC34 family.</text>
</comment>
<keyword evidence="12 19" id="KW-0175">Coiled coil</keyword>
<evidence type="ECO:0000256" key="1">
    <source>
        <dbReference type="ARBA" id="ARBA00004123"/>
    </source>
</evidence>
<dbReference type="Pfam" id="PF08657">
    <property type="entry name" value="DASH_Spc34"/>
    <property type="match status" value="1"/>
</dbReference>
<feature type="coiled-coil region" evidence="19">
    <location>
        <begin position="233"/>
        <end position="294"/>
    </location>
</feature>
<keyword evidence="8" id="KW-0493">Microtubule</keyword>
<keyword evidence="11" id="KW-0995">Kinetochore</keyword>
<keyword evidence="21" id="KW-1185">Reference proteome</keyword>